<feature type="transmembrane region" description="Helical" evidence="1">
    <location>
        <begin position="288"/>
        <end position="306"/>
    </location>
</feature>
<keyword evidence="1" id="KW-1133">Transmembrane helix</keyword>
<keyword evidence="3" id="KW-1185">Reference proteome</keyword>
<dbReference type="eggNOG" id="COG0577">
    <property type="taxonomic scope" value="Bacteria"/>
</dbReference>
<evidence type="ECO:0000256" key="1">
    <source>
        <dbReference type="SAM" id="Phobius"/>
    </source>
</evidence>
<feature type="transmembrane region" description="Helical" evidence="1">
    <location>
        <begin position="50"/>
        <end position="69"/>
    </location>
</feature>
<feature type="transmembrane region" description="Helical" evidence="1">
    <location>
        <begin position="194"/>
        <end position="212"/>
    </location>
</feature>
<dbReference type="HOGENOM" id="CLU_412061_0_0_9"/>
<dbReference type="OrthoDB" id="2282529at2"/>
<organism evidence="2 3">
    <name type="scientific">Schleiferilactobacillus shenzhenensis LY-73</name>
    <dbReference type="NCBI Taxonomy" id="1231336"/>
    <lineage>
        <taxon>Bacteria</taxon>
        <taxon>Bacillati</taxon>
        <taxon>Bacillota</taxon>
        <taxon>Bacilli</taxon>
        <taxon>Lactobacillales</taxon>
        <taxon>Lactobacillaceae</taxon>
        <taxon>Schleiferilactobacillus</taxon>
    </lineage>
</organism>
<feature type="transmembrane region" description="Helical" evidence="1">
    <location>
        <begin position="232"/>
        <end position="257"/>
    </location>
</feature>
<feature type="transmembrane region" description="Helical" evidence="1">
    <location>
        <begin position="547"/>
        <end position="569"/>
    </location>
</feature>
<dbReference type="STRING" id="1231336.L248_1246"/>
<dbReference type="PANTHER" id="PTHR46795">
    <property type="entry name" value="ABC TRANSPORTER PERMEASE-RELATED-RELATED"/>
    <property type="match status" value="1"/>
</dbReference>
<dbReference type="AlphaFoldDB" id="U4TPI6"/>
<dbReference type="Proteomes" id="UP000030647">
    <property type="component" value="Unassembled WGS sequence"/>
</dbReference>
<dbReference type="InterPro" id="IPR052536">
    <property type="entry name" value="ABC-4_Integral_Memb_Prot"/>
</dbReference>
<accession>U4TPI6</accession>
<reference evidence="3" key="1">
    <citation type="journal article" date="2013" name="Genome Announc.">
        <title>Whole-Genome Sequencing of Lactobacillus shenzhenensis Strain LY-73T.</title>
        <authorList>
            <person name="Lin Z."/>
            <person name="Liu Z."/>
            <person name="Yang R."/>
            <person name="Zou Y."/>
            <person name="Wan D."/>
            <person name="Chen J."/>
            <person name="Guo M."/>
            <person name="Zhao J."/>
            <person name="Fang C."/>
            <person name="Yang R."/>
            <person name="Liu F."/>
        </authorList>
    </citation>
    <scope>NUCLEOTIDE SEQUENCE [LARGE SCALE GENOMIC DNA]</scope>
    <source>
        <strain evidence="3">LY-73</strain>
    </source>
</reference>
<evidence type="ECO:0008006" key="4">
    <source>
        <dbReference type="Google" id="ProtNLM"/>
    </source>
</evidence>
<feature type="transmembrane region" description="Helical" evidence="1">
    <location>
        <begin position="606"/>
        <end position="628"/>
    </location>
</feature>
<dbReference type="PANTHER" id="PTHR46795:SF3">
    <property type="entry name" value="ABC TRANSPORTER PERMEASE"/>
    <property type="match status" value="1"/>
</dbReference>
<feature type="transmembrane region" description="Helical" evidence="1">
    <location>
        <begin position="148"/>
        <end position="173"/>
    </location>
</feature>
<dbReference type="RefSeq" id="WP_022528531.1">
    <property type="nucleotide sequence ID" value="NZ_KI271583.1"/>
</dbReference>
<feature type="transmembrane region" description="Helical" evidence="1">
    <location>
        <begin position="20"/>
        <end position="44"/>
    </location>
</feature>
<sequence length="666" mass="74316">MKGRAKRKIIGRILHHNILFWLSTVFLVAAFYILMSGYAVAATWTQRTQNIFVVAAVLSGLFFTFFFYYGQRYILRQYRQEVALYQLWGITRRRLYGGILWLNVLLLGLVLGLGLFFGMLFMPLAVLLLQRFMGMATRFVGPWSTTAVLATVATFAGTGLLTQVGLIHAIHALQPVTLLHGEKSTRLTRRRGPSGLFALYGVVATTGGFWIARRFWWLIMVGRDNSGMGFVGWLLAILVLVVSGEYAVIRSGLPWLFTKLRRLPRWPLKNNRLLRLTRLTRQFREQAAVIWLAAVLLAVVVTWAGLLTTTVSVTSRDAVNQSRMTFVTTSKQAWQDLDNVLTQAGITNLTRRRTTYKVRVANYELLNHQTGKTQAYSSAAAIMPLSEYQRLQQVQQLPPLPELRGNEVATGDVYSSSMSVMYATGARLTLNQPGIGPLRRVAPLAPAPYTNGAESPTLLPDIQMVVSNSVWQRLTGEQHLTLYGVQVNTALSAARTRVLLAKLRASYRVSYYSAHTRQQVTVQTSRAERAEAILAAPIIQENFRRGVGIDIFIGCVLSVVILFAVNSMLTMRAWADREAGVDLFFALGMTATEIRQGQDFELVWRYGLPVAIAAINAVFALQMLWAVTITTQSVILFLLVLGAVAVVSGLFFMLSAQLVRRSVVPR</sequence>
<gene>
    <name evidence="2" type="ORF">L248_1246</name>
</gene>
<evidence type="ECO:0000313" key="3">
    <source>
        <dbReference type="Proteomes" id="UP000030647"/>
    </source>
</evidence>
<keyword evidence="1" id="KW-0812">Transmembrane</keyword>
<protein>
    <recommendedName>
        <fullName evidence="4">ABC3 transporter permease protein domain-containing protein</fullName>
    </recommendedName>
</protein>
<dbReference type="EMBL" id="KI271583">
    <property type="protein sequence ID" value="ERL66154.1"/>
    <property type="molecule type" value="Genomic_DNA"/>
</dbReference>
<evidence type="ECO:0000313" key="2">
    <source>
        <dbReference type="EMBL" id="ERL66154.1"/>
    </source>
</evidence>
<feature type="transmembrane region" description="Helical" evidence="1">
    <location>
        <begin position="634"/>
        <end position="656"/>
    </location>
</feature>
<name>U4TPI6_9LACO</name>
<keyword evidence="1" id="KW-0472">Membrane</keyword>
<feature type="transmembrane region" description="Helical" evidence="1">
    <location>
        <begin position="100"/>
        <end position="128"/>
    </location>
</feature>
<proteinExistence type="predicted"/>